<dbReference type="InterPro" id="IPR013325">
    <property type="entry name" value="RNA_pol_sigma_r2"/>
</dbReference>
<dbReference type="AlphaFoldDB" id="A0A953I8K1"/>
<evidence type="ECO:0000256" key="2">
    <source>
        <dbReference type="ARBA" id="ARBA00023015"/>
    </source>
</evidence>
<evidence type="ECO:0000256" key="3">
    <source>
        <dbReference type="ARBA" id="ARBA00023082"/>
    </source>
</evidence>
<dbReference type="InterPro" id="IPR039425">
    <property type="entry name" value="RNA_pol_sigma-70-like"/>
</dbReference>
<dbReference type="EMBL" id="PIUK01000031">
    <property type="protein sequence ID" value="MBY6275576.1"/>
    <property type="molecule type" value="Genomic_DNA"/>
</dbReference>
<keyword evidence="2 6" id="KW-0805">Transcription regulation</keyword>
<evidence type="ECO:0000256" key="4">
    <source>
        <dbReference type="ARBA" id="ARBA00023125"/>
    </source>
</evidence>
<dbReference type="CDD" id="cd06171">
    <property type="entry name" value="Sigma70_r4"/>
    <property type="match status" value="1"/>
</dbReference>
<comment type="caution">
    <text evidence="9">The sequence shown here is derived from an EMBL/GenBank/DDBJ whole genome shotgun (WGS) entry which is preliminary data.</text>
</comment>
<evidence type="ECO:0000313" key="10">
    <source>
        <dbReference type="Proteomes" id="UP000732377"/>
    </source>
</evidence>
<keyword evidence="5 6" id="KW-0804">Transcription</keyword>
<organism evidence="9 10">
    <name type="scientific">Symbiobacterium thermophilum</name>
    <dbReference type="NCBI Taxonomy" id="2734"/>
    <lineage>
        <taxon>Bacteria</taxon>
        <taxon>Bacillati</taxon>
        <taxon>Bacillota</taxon>
        <taxon>Clostridia</taxon>
        <taxon>Eubacteriales</taxon>
        <taxon>Symbiobacteriaceae</taxon>
        <taxon>Symbiobacterium</taxon>
    </lineage>
</organism>
<evidence type="ECO:0000256" key="5">
    <source>
        <dbReference type="ARBA" id="ARBA00023163"/>
    </source>
</evidence>
<dbReference type="PANTHER" id="PTHR43133">
    <property type="entry name" value="RNA POLYMERASE ECF-TYPE SIGMA FACTO"/>
    <property type="match status" value="1"/>
</dbReference>
<dbReference type="PANTHER" id="PTHR43133:SF51">
    <property type="entry name" value="RNA POLYMERASE SIGMA FACTOR"/>
    <property type="match status" value="1"/>
</dbReference>
<protein>
    <recommendedName>
        <fullName evidence="6">RNA polymerase sigma factor</fullName>
    </recommendedName>
</protein>
<keyword evidence="4 6" id="KW-0238">DNA-binding</keyword>
<evidence type="ECO:0000259" key="8">
    <source>
        <dbReference type="Pfam" id="PF08281"/>
    </source>
</evidence>
<dbReference type="GO" id="GO:0016987">
    <property type="term" value="F:sigma factor activity"/>
    <property type="evidence" value="ECO:0007669"/>
    <property type="project" value="UniProtKB-KW"/>
</dbReference>
<dbReference type="Pfam" id="PF04542">
    <property type="entry name" value="Sigma70_r2"/>
    <property type="match status" value="1"/>
</dbReference>
<dbReference type="SUPFAM" id="SSF88659">
    <property type="entry name" value="Sigma3 and sigma4 domains of RNA polymerase sigma factors"/>
    <property type="match status" value="1"/>
</dbReference>
<dbReference type="GO" id="GO:0003677">
    <property type="term" value="F:DNA binding"/>
    <property type="evidence" value="ECO:0007669"/>
    <property type="project" value="UniProtKB-KW"/>
</dbReference>
<dbReference type="InterPro" id="IPR007627">
    <property type="entry name" value="RNA_pol_sigma70_r2"/>
</dbReference>
<dbReference type="InterPro" id="IPR013249">
    <property type="entry name" value="RNA_pol_sigma70_r4_t2"/>
</dbReference>
<proteinExistence type="inferred from homology"/>
<gene>
    <name evidence="9" type="ORF">CWE10_05035</name>
</gene>
<dbReference type="Proteomes" id="UP000732377">
    <property type="component" value="Unassembled WGS sequence"/>
</dbReference>
<dbReference type="Gene3D" id="1.10.10.10">
    <property type="entry name" value="Winged helix-like DNA-binding domain superfamily/Winged helix DNA-binding domain"/>
    <property type="match status" value="1"/>
</dbReference>
<reference evidence="9" key="1">
    <citation type="submission" date="2017-11" db="EMBL/GenBank/DDBJ databases">
        <title>Three new genomes from thermophilic consortium.</title>
        <authorList>
            <person name="Quaggio R."/>
            <person name="Amgarten D."/>
            <person name="Setubal J.C."/>
        </authorList>
    </citation>
    <scope>NUCLEOTIDE SEQUENCE</scope>
    <source>
        <strain evidence="9">ZCTH01-B2</strain>
    </source>
</reference>
<keyword evidence="3 6" id="KW-0731">Sigma factor</keyword>
<accession>A0A953I8K1</accession>
<evidence type="ECO:0000256" key="1">
    <source>
        <dbReference type="ARBA" id="ARBA00010641"/>
    </source>
</evidence>
<evidence type="ECO:0000313" key="9">
    <source>
        <dbReference type="EMBL" id="MBY6275576.1"/>
    </source>
</evidence>
<evidence type="ECO:0000256" key="6">
    <source>
        <dbReference type="RuleBase" id="RU000716"/>
    </source>
</evidence>
<dbReference type="InterPro" id="IPR036388">
    <property type="entry name" value="WH-like_DNA-bd_sf"/>
</dbReference>
<dbReference type="Gene3D" id="1.10.1740.10">
    <property type="match status" value="1"/>
</dbReference>
<name>A0A953I8K1_SYMTR</name>
<dbReference type="SUPFAM" id="SSF88946">
    <property type="entry name" value="Sigma2 domain of RNA polymerase sigma factors"/>
    <property type="match status" value="1"/>
</dbReference>
<dbReference type="InterPro" id="IPR013324">
    <property type="entry name" value="RNA_pol_sigma_r3/r4-like"/>
</dbReference>
<dbReference type="Pfam" id="PF08281">
    <property type="entry name" value="Sigma70_r4_2"/>
    <property type="match status" value="1"/>
</dbReference>
<dbReference type="InterPro" id="IPR000838">
    <property type="entry name" value="RNA_pol_sigma70_ECF_CS"/>
</dbReference>
<evidence type="ECO:0000259" key="7">
    <source>
        <dbReference type="Pfam" id="PF04542"/>
    </source>
</evidence>
<dbReference type="InterPro" id="IPR014284">
    <property type="entry name" value="RNA_pol_sigma-70_dom"/>
</dbReference>
<dbReference type="NCBIfam" id="TIGR02937">
    <property type="entry name" value="sigma70-ECF"/>
    <property type="match status" value="1"/>
</dbReference>
<dbReference type="GO" id="GO:0006950">
    <property type="term" value="P:response to stress"/>
    <property type="evidence" value="ECO:0007669"/>
    <property type="project" value="UniProtKB-ARBA"/>
</dbReference>
<dbReference type="GO" id="GO:0006352">
    <property type="term" value="P:DNA-templated transcription initiation"/>
    <property type="evidence" value="ECO:0007669"/>
    <property type="project" value="InterPro"/>
</dbReference>
<sequence>MLNSHNRGDWVTDRERVLSAQRGGREAMASLYNTYRLQAYQTALVVLQDPHLADDVVQEAFIRAFREIGRCDPDRPFAPWIARIVINLPRNALRSRRFLPLPARDRHGTLEPRYAASEARVDLWPVLQRLTRAHREVLLLRYFHGFTEPEIAEILGLPVGTVKSRLHAARQAVRRHLNAADEMSGKEMTPDG</sequence>
<dbReference type="PROSITE" id="PS01063">
    <property type="entry name" value="SIGMA70_ECF"/>
    <property type="match status" value="1"/>
</dbReference>
<feature type="domain" description="RNA polymerase sigma factor 70 region 4 type 2" evidence="8">
    <location>
        <begin position="126"/>
        <end position="172"/>
    </location>
</feature>
<comment type="similarity">
    <text evidence="1 6">Belongs to the sigma-70 factor family. ECF subfamily.</text>
</comment>
<feature type="domain" description="RNA polymerase sigma-70 region 2" evidence="7">
    <location>
        <begin position="31"/>
        <end position="97"/>
    </location>
</feature>